<dbReference type="AlphaFoldDB" id="A0A0R2JHT6"/>
<feature type="transmembrane region" description="Helical" evidence="1">
    <location>
        <begin position="106"/>
        <end position="123"/>
    </location>
</feature>
<organism evidence="2 3">
    <name type="scientific">Weissella minor</name>
    <dbReference type="NCBI Taxonomy" id="1620"/>
    <lineage>
        <taxon>Bacteria</taxon>
        <taxon>Bacillati</taxon>
        <taxon>Bacillota</taxon>
        <taxon>Bacilli</taxon>
        <taxon>Lactobacillales</taxon>
        <taxon>Lactobacillaceae</taxon>
        <taxon>Weissella</taxon>
    </lineage>
</organism>
<feature type="transmembrane region" description="Helical" evidence="1">
    <location>
        <begin position="311"/>
        <end position="329"/>
    </location>
</feature>
<dbReference type="Proteomes" id="UP000051673">
    <property type="component" value="Unassembled WGS sequence"/>
</dbReference>
<protein>
    <submittedName>
        <fullName evidence="2">Membrane protein</fullName>
    </submittedName>
</protein>
<feature type="transmembrane region" description="Helical" evidence="1">
    <location>
        <begin position="42"/>
        <end position="67"/>
    </location>
</feature>
<feature type="transmembrane region" description="Helical" evidence="1">
    <location>
        <begin position="367"/>
        <end position="388"/>
    </location>
</feature>
<accession>A0A0R2JHT6</accession>
<evidence type="ECO:0000256" key="1">
    <source>
        <dbReference type="SAM" id="Phobius"/>
    </source>
</evidence>
<feature type="transmembrane region" description="Helical" evidence="1">
    <location>
        <begin position="151"/>
        <end position="167"/>
    </location>
</feature>
<reference evidence="2 3" key="1">
    <citation type="journal article" date="2015" name="Genome Announc.">
        <title>Expanding the biotechnology potential of lactobacilli through comparative genomics of 213 strains and associated genera.</title>
        <authorList>
            <person name="Sun Z."/>
            <person name="Harris H.M."/>
            <person name="McCann A."/>
            <person name="Guo C."/>
            <person name="Argimon S."/>
            <person name="Zhang W."/>
            <person name="Yang X."/>
            <person name="Jeffery I.B."/>
            <person name="Cooney J.C."/>
            <person name="Kagawa T.F."/>
            <person name="Liu W."/>
            <person name="Song Y."/>
            <person name="Salvetti E."/>
            <person name="Wrobel A."/>
            <person name="Rasinkangas P."/>
            <person name="Parkhill J."/>
            <person name="Rea M.C."/>
            <person name="O'Sullivan O."/>
            <person name="Ritari J."/>
            <person name="Douillard F.P."/>
            <person name="Paul Ross R."/>
            <person name="Yang R."/>
            <person name="Briner A.E."/>
            <person name="Felis G.E."/>
            <person name="de Vos W.M."/>
            <person name="Barrangou R."/>
            <person name="Klaenhammer T.R."/>
            <person name="Caufield P.W."/>
            <person name="Cui Y."/>
            <person name="Zhang H."/>
            <person name="O'Toole P.W."/>
        </authorList>
    </citation>
    <scope>NUCLEOTIDE SEQUENCE [LARGE SCALE GENOMIC DNA]</scope>
    <source>
        <strain evidence="2 3">DSM 20014</strain>
    </source>
</reference>
<feature type="transmembrane region" description="Helical" evidence="1">
    <location>
        <begin position="174"/>
        <end position="193"/>
    </location>
</feature>
<feature type="transmembrane region" description="Helical" evidence="1">
    <location>
        <begin position="79"/>
        <end position="100"/>
    </location>
</feature>
<evidence type="ECO:0000313" key="3">
    <source>
        <dbReference type="Proteomes" id="UP000051673"/>
    </source>
</evidence>
<comment type="caution">
    <text evidence="2">The sequence shown here is derived from an EMBL/GenBank/DDBJ whole genome shotgun (WGS) entry which is preliminary data.</text>
</comment>
<proteinExistence type="predicted"/>
<feature type="transmembrane region" description="Helical" evidence="1">
    <location>
        <begin position="400"/>
        <end position="421"/>
    </location>
</feature>
<name>A0A0R2JHT6_9LACO</name>
<sequence>MLSQADALSHGVSDWQSTYFWRYPNNVSIAYFLSLWLKFTQLFGITTNLALHILSMLTLDVFIGLMLKTMYQISHQNRRILLGGLAFMALTPFAYTYFLQVFYSDLPSLLLLLIIFRIFFFWSDYSVNKRWFMGLLLVFIATVAQLLKPNIIVMVPAILIVFAILMLKKQHTFVKLILPTLLIFIGFGLSVPAKQAIFHETQYQTNEKYELPSVSWMAMGLNPETAGMYNGKDIARELELPDKAARTEDQKKLIVTRIKDLGPIGLMKQWFNKLAVFLNAAYPQNYYNGGLREAPHWVQKHSGFYNVSVSLMYQVATILLFGCLIYRLWSWRPEFKTQAEVVSLITVITILGYMGFHTFVWETEPRYGQIILPLVLFAVAAVPAPVVLKHVSSHERWHSVAFPTIAMISLIIGAKSISVHFPTTHVAAAQRSQLSPQYGAKMTNIDPNSVVSQRITLNGTANKISLQVHTSSEIDVTFENLKHKQSYKLTKHDADYIYEGKLPAGVYELRIVNDTNQPQPLDIVSTENYHLANDPIKIHGHTNKNASLIYKVLY</sequence>
<feature type="transmembrane region" description="Helical" evidence="1">
    <location>
        <begin position="341"/>
        <end position="361"/>
    </location>
</feature>
<dbReference type="EMBL" id="JQCD01000024">
    <property type="protein sequence ID" value="KRN76865.1"/>
    <property type="molecule type" value="Genomic_DNA"/>
</dbReference>
<evidence type="ECO:0000313" key="2">
    <source>
        <dbReference type="EMBL" id="KRN76865.1"/>
    </source>
</evidence>
<dbReference type="STRING" id="1620.IV67_GL000374"/>
<keyword evidence="1" id="KW-0472">Membrane</keyword>
<keyword evidence="1" id="KW-0812">Transmembrane</keyword>
<keyword evidence="1" id="KW-1133">Transmembrane helix</keyword>
<dbReference type="PATRIC" id="fig|1620.3.peg.379"/>
<keyword evidence="3" id="KW-1185">Reference proteome</keyword>
<gene>
    <name evidence="2" type="ORF">IV67_GL000374</name>
</gene>